<evidence type="ECO:0000313" key="2">
    <source>
        <dbReference type="EMBL" id="RZF36693.1"/>
    </source>
</evidence>
<dbReference type="EMBL" id="QKKF02026002">
    <property type="protein sequence ID" value="RZF36693.1"/>
    <property type="molecule type" value="Genomic_DNA"/>
</dbReference>
<dbReference type="AlphaFoldDB" id="A0A482WT67"/>
<evidence type="ECO:0000313" key="3">
    <source>
        <dbReference type="Proteomes" id="UP000291343"/>
    </source>
</evidence>
<evidence type="ECO:0000256" key="1">
    <source>
        <dbReference type="SAM" id="MobiDB-lite"/>
    </source>
</evidence>
<gene>
    <name evidence="2" type="ORF">LSTR_LSTR010554</name>
</gene>
<sequence length="210" mass="24808">MRSLEKRNHLFFAEISGLPHSEPAKSAEAIFFSSPPHFASAASALLGSTAPSHLTLPHPIQLTVMNDYQTWKLTSKTWKLQMNDTFNFNFNLIWKREEARLWKIWGKEQIWKGRNDMHVVLLISSLGKIVAQQAYSWDWEIRNEREGVGDTCRRKKREERKKIIQDIENDDEEGEEEEEEEEEVEEEEEGERGELEEEEEEEEQEEEEEE</sequence>
<dbReference type="SMR" id="A0A482WT67"/>
<accession>A0A482WT67</accession>
<dbReference type="Proteomes" id="UP000291343">
    <property type="component" value="Unassembled WGS sequence"/>
</dbReference>
<keyword evidence="3" id="KW-1185">Reference proteome</keyword>
<feature type="region of interest" description="Disordered" evidence="1">
    <location>
        <begin position="164"/>
        <end position="210"/>
    </location>
</feature>
<protein>
    <submittedName>
        <fullName evidence="2">Uncharacterized protein</fullName>
    </submittedName>
</protein>
<proteinExistence type="predicted"/>
<dbReference type="InParanoid" id="A0A482WT67"/>
<reference evidence="2 3" key="1">
    <citation type="journal article" date="2017" name="Gigascience">
        <title>Genome sequence of the small brown planthopper, Laodelphax striatellus.</title>
        <authorList>
            <person name="Zhu J."/>
            <person name="Jiang F."/>
            <person name="Wang X."/>
            <person name="Yang P."/>
            <person name="Bao Y."/>
            <person name="Zhao W."/>
            <person name="Wang W."/>
            <person name="Lu H."/>
            <person name="Wang Q."/>
            <person name="Cui N."/>
            <person name="Li J."/>
            <person name="Chen X."/>
            <person name="Luo L."/>
            <person name="Yu J."/>
            <person name="Kang L."/>
            <person name="Cui F."/>
        </authorList>
    </citation>
    <scope>NUCLEOTIDE SEQUENCE [LARGE SCALE GENOMIC DNA]</scope>
    <source>
        <strain evidence="2">Lst14</strain>
    </source>
</reference>
<organism evidence="2 3">
    <name type="scientific">Laodelphax striatellus</name>
    <name type="common">Small brown planthopper</name>
    <name type="synonym">Delphax striatella</name>
    <dbReference type="NCBI Taxonomy" id="195883"/>
    <lineage>
        <taxon>Eukaryota</taxon>
        <taxon>Metazoa</taxon>
        <taxon>Ecdysozoa</taxon>
        <taxon>Arthropoda</taxon>
        <taxon>Hexapoda</taxon>
        <taxon>Insecta</taxon>
        <taxon>Pterygota</taxon>
        <taxon>Neoptera</taxon>
        <taxon>Paraneoptera</taxon>
        <taxon>Hemiptera</taxon>
        <taxon>Auchenorrhyncha</taxon>
        <taxon>Fulgoroidea</taxon>
        <taxon>Delphacidae</taxon>
        <taxon>Criomorphinae</taxon>
        <taxon>Laodelphax</taxon>
    </lineage>
</organism>
<name>A0A482WT67_LAOST</name>
<feature type="compositionally biased region" description="Acidic residues" evidence="1">
    <location>
        <begin position="167"/>
        <end position="210"/>
    </location>
</feature>
<comment type="caution">
    <text evidence="2">The sequence shown here is derived from an EMBL/GenBank/DDBJ whole genome shotgun (WGS) entry which is preliminary data.</text>
</comment>